<reference evidence="1 2" key="1">
    <citation type="submission" date="2014-07" db="EMBL/GenBank/DDBJ databases">
        <title>Draft Genome Sequence of Gephyronic Acid Producer, Cystobacter violaceus Strain Cb vi76.</title>
        <authorList>
            <person name="Stevens D.C."/>
            <person name="Young J."/>
            <person name="Carmichael R."/>
            <person name="Tan J."/>
            <person name="Taylor R.E."/>
        </authorList>
    </citation>
    <scope>NUCLEOTIDE SEQUENCE [LARGE SCALE GENOMIC DNA]</scope>
    <source>
        <strain evidence="1 2">Cb vi76</strain>
    </source>
</reference>
<organism evidence="1 2">
    <name type="scientific">Archangium violaceum Cb vi76</name>
    <dbReference type="NCBI Taxonomy" id="1406225"/>
    <lineage>
        <taxon>Bacteria</taxon>
        <taxon>Pseudomonadati</taxon>
        <taxon>Myxococcota</taxon>
        <taxon>Myxococcia</taxon>
        <taxon>Myxococcales</taxon>
        <taxon>Cystobacterineae</taxon>
        <taxon>Archangiaceae</taxon>
        <taxon>Archangium</taxon>
    </lineage>
</organism>
<name>A0A084SIY4_9BACT</name>
<evidence type="ECO:0000313" key="2">
    <source>
        <dbReference type="Proteomes" id="UP000028547"/>
    </source>
</evidence>
<sequence length="184" mass="19492">MRKLLIPGLGLLGLGLLVLALRFGAPANQQAPSAPPRLDHERKMAVMNDEELLGKALHVAREAGLLLLRKHGAVLPFGLTLDSAGDNPRTFFPRDQLPRASWDELLEATIGHLERSAGSADVGAIALVTTLESGSESGLGVQVETRTSSLFLVYPYSGSGQSLRLGEPQKAEGVLVGPILAQDD</sequence>
<comment type="caution">
    <text evidence="1">The sequence shown here is derived from an EMBL/GenBank/DDBJ whole genome shotgun (WGS) entry which is preliminary data.</text>
</comment>
<evidence type="ECO:0000313" key="1">
    <source>
        <dbReference type="EMBL" id="KFA88419.1"/>
    </source>
</evidence>
<proteinExistence type="predicted"/>
<dbReference type="EMBL" id="JPMI01000291">
    <property type="protein sequence ID" value="KFA88419.1"/>
    <property type="molecule type" value="Genomic_DNA"/>
</dbReference>
<dbReference type="RefSeq" id="WP_043408603.1">
    <property type="nucleotide sequence ID" value="NZ_JPMI01000291.1"/>
</dbReference>
<protein>
    <submittedName>
        <fullName evidence="1">Uncharacterized protein</fullName>
    </submittedName>
</protein>
<accession>A0A084SIY4</accession>
<dbReference type="AlphaFoldDB" id="A0A084SIY4"/>
<dbReference type="Proteomes" id="UP000028547">
    <property type="component" value="Unassembled WGS sequence"/>
</dbReference>
<gene>
    <name evidence="1" type="ORF">Q664_41070</name>
</gene>